<dbReference type="AlphaFoldDB" id="A0ABD3BM09"/>
<sequence length="101" mass="10676">MALRKSIVNQTNISLSLAKHVISTESKDDDSNLVFSPLSIHVVLGLIAAGSGGSTGDQLLRYLNSRSAQDLRSQASQLVTQLFADGAPLGGPRLSFACKSY</sequence>
<dbReference type="SUPFAM" id="SSF56574">
    <property type="entry name" value="Serpins"/>
    <property type="match status" value="1"/>
</dbReference>
<dbReference type="PANTHER" id="PTHR11461:SF211">
    <property type="entry name" value="GH10112P-RELATED"/>
    <property type="match status" value="1"/>
</dbReference>
<dbReference type="EMBL" id="JAVIJP010000081">
    <property type="protein sequence ID" value="KAL3617792.1"/>
    <property type="molecule type" value="Genomic_DNA"/>
</dbReference>
<gene>
    <name evidence="3" type="ORF">CASFOL_038113</name>
</gene>
<feature type="domain" description="Serpin" evidence="2">
    <location>
        <begin position="10"/>
        <end position="98"/>
    </location>
</feature>
<evidence type="ECO:0000313" key="3">
    <source>
        <dbReference type="EMBL" id="KAL3617792.1"/>
    </source>
</evidence>
<dbReference type="Pfam" id="PF00079">
    <property type="entry name" value="Serpin"/>
    <property type="match status" value="1"/>
</dbReference>
<name>A0ABD3BM09_9LAMI</name>
<dbReference type="InterPro" id="IPR042178">
    <property type="entry name" value="Serpin_sf_1"/>
</dbReference>
<accession>A0ABD3BM09</accession>
<dbReference type="PANTHER" id="PTHR11461">
    <property type="entry name" value="SERINE PROTEASE INHIBITOR, SERPIN"/>
    <property type="match status" value="1"/>
</dbReference>
<organism evidence="3 4">
    <name type="scientific">Castilleja foliolosa</name>
    <dbReference type="NCBI Taxonomy" id="1961234"/>
    <lineage>
        <taxon>Eukaryota</taxon>
        <taxon>Viridiplantae</taxon>
        <taxon>Streptophyta</taxon>
        <taxon>Embryophyta</taxon>
        <taxon>Tracheophyta</taxon>
        <taxon>Spermatophyta</taxon>
        <taxon>Magnoliopsida</taxon>
        <taxon>eudicotyledons</taxon>
        <taxon>Gunneridae</taxon>
        <taxon>Pentapetalae</taxon>
        <taxon>asterids</taxon>
        <taxon>lamiids</taxon>
        <taxon>Lamiales</taxon>
        <taxon>Orobanchaceae</taxon>
        <taxon>Pedicularideae</taxon>
        <taxon>Castillejinae</taxon>
        <taxon>Castilleja</taxon>
    </lineage>
</organism>
<reference evidence="4" key="1">
    <citation type="journal article" date="2024" name="IScience">
        <title>Strigolactones Initiate the Formation of Haustorium-like Structures in Castilleja.</title>
        <authorList>
            <person name="Buerger M."/>
            <person name="Peterson D."/>
            <person name="Chory J."/>
        </authorList>
    </citation>
    <scope>NUCLEOTIDE SEQUENCE [LARGE SCALE GENOMIC DNA]</scope>
</reference>
<protein>
    <recommendedName>
        <fullName evidence="2">Serpin domain-containing protein</fullName>
    </recommendedName>
</protein>
<evidence type="ECO:0000256" key="1">
    <source>
        <dbReference type="ARBA" id="ARBA00009500"/>
    </source>
</evidence>
<dbReference type="Proteomes" id="UP001632038">
    <property type="component" value="Unassembled WGS sequence"/>
</dbReference>
<comment type="caution">
    <text evidence="3">The sequence shown here is derived from an EMBL/GenBank/DDBJ whole genome shotgun (WGS) entry which is preliminary data.</text>
</comment>
<proteinExistence type="inferred from homology"/>
<evidence type="ECO:0000313" key="4">
    <source>
        <dbReference type="Proteomes" id="UP001632038"/>
    </source>
</evidence>
<dbReference type="InterPro" id="IPR036186">
    <property type="entry name" value="Serpin_sf"/>
</dbReference>
<evidence type="ECO:0000259" key="2">
    <source>
        <dbReference type="Pfam" id="PF00079"/>
    </source>
</evidence>
<dbReference type="InterPro" id="IPR023796">
    <property type="entry name" value="Serpin_dom"/>
</dbReference>
<dbReference type="InterPro" id="IPR000215">
    <property type="entry name" value="Serpin_fam"/>
</dbReference>
<keyword evidence="4" id="KW-1185">Reference proteome</keyword>
<dbReference type="Gene3D" id="3.30.497.10">
    <property type="entry name" value="Antithrombin, subunit I, domain 2"/>
    <property type="match status" value="1"/>
</dbReference>
<comment type="similarity">
    <text evidence="1">Belongs to the serpin family.</text>
</comment>